<evidence type="ECO:0000259" key="4">
    <source>
        <dbReference type="PROSITE" id="PS50949"/>
    </source>
</evidence>
<sequence length="225" mass="25371">MKNSAVKILSSSHRAMEELRRLIFSGELAGGSNHLESELALRLNMSRTPIREAALALEAQGLLEMRPRKGVRILVISPDDMREVYEVLTALESVAARNAAQAGYRDAELAELARAIDNMDNALEADDMRAWADADDQFHSELVRLGGNTRIRNVVSMMADQVRRARAMTLFMREKPHKSNEDHRQVLDAIRDGQADVAYRIHHAHRTQAQSTLLDLLVRHHLHSI</sequence>
<dbReference type="SMART" id="SM00345">
    <property type="entry name" value="HTH_GNTR"/>
    <property type="match status" value="1"/>
</dbReference>
<reference evidence="5 6" key="1">
    <citation type="submission" date="2016-02" db="EMBL/GenBank/DDBJ databases">
        <title>Complete genome sequence of Halocynthiibacter arcticus PAMC 20958t from arctic marine sediment.</title>
        <authorList>
            <person name="Lee Y.M."/>
            <person name="Baek K."/>
            <person name="Lee H.K."/>
            <person name="Shin S.C."/>
        </authorList>
    </citation>
    <scope>NUCLEOTIDE SEQUENCE [LARGE SCALE GENOMIC DNA]</scope>
    <source>
        <strain evidence="5">PAMC 20958</strain>
    </source>
</reference>
<dbReference type="InterPro" id="IPR000524">
    <property type="entry name" value="Tscrpt_reg_HTH_GntR"/>
</dbReference>
<feature type="domain" description="HTH gntR-type" evidence="4">
    <location>
        <begin position="9"/>
        <end position="76"/>
    </location>
</feature>
<dbReference type="PANTHER" id="PTHR43537">
    <property type="entry name" value="TRANSCRIPTIONAL REGULATOR, GNTR FAMILY"/>
    <property type="match status" value="1"/>
</dbReference>
<name>A0A126V0L2_9RHOB</name>
<dbReference type="Pfam" id="PF00392">
    <property type="entry name" value="GntR"/>
    <property type="match status" value="1"/>
</dbReference>
<keyword evidence="6" id="KW-1185">Reference proteome</keyword>
<protein>
    <submittedName>
        <fullName evidence="5">GntR family transcriptional regulator</fullName>
    </submittedName>
</protein>
<accession>A0A126V0L2</accession>
<dbReference type="InterPro" id="IPR011711">
    <property type="entry name" value="GntR_C"/>
</dbReference>
<dbReference type="AlphaFoldDB" id="A0A126V0L2"/>
<evidence type="ECO:0000313" key="6">
    <source>
        <dbReference type="Proteomes" id="UP000070371"/>
    </source>
</evidence>
<dbReference type="KEGG" id="hat:RC74_11930"/>
<evidence type="ECO:0000313" key="5">
    <source>
        <dbReference type="EMBL" id="AML51878.1"/>
    </source>
</evidence>
<keyword evidence="3" id="KW-0804">Transcription</keyword>
<proteinExistence type="predicted"/>
<dbReference type="OrthoDB" id="9028214at2"/>
<dbReference type="CDD" id="cd07377">
    <property type="entry name" value="WHTH_GntR"/>
    <property type="match status" value="1"/>
</dbReference>
<dbReference type="InterPro" id="IPR036390">
    <property type="entry name" value="WH_DNA-bd_sf"/>
</dbReference>
<keyword evidence="1" id="KW-0805">Transcription regulation</keyword>
<dbReference type="PROSITE" id="PS50949">
    <property type="entry name" value="HTH_GNTR"/>
    <property type="match status" value="1"/>
</dbReference>
<dbReference type="Gene3D" id="1.10.10.10">
    <property type="entry name" value="Winged helix-like DNA-binding domain superfamily/Winged helix DNA-binding domain"/>
    <property type="match status" value="1"/>
</dbReference>
<evidence type="ECO:0000256" key="3">
    <source>
        <dbReference type="ARBA" id="ARBA00023163"/>
    </source>
</evidence>
<dbReference type="STRING" id="1579316.RC74_11930"/>
<dbReference type="GO" id="GO:0003700">
    <property type="term" value="F:DNA-binding transcription factor activity"/>
    <property type="evidence" value="ECO:0007669"/>
    <property type="project" value="InterPro"/>
</dbReference>
<dbReference type="RefSeq" id="WP_039001679.1">
    <property type="nucleotide sequence ID" value="NZ_CP014327.1"/>
</dbReference>
<evidence type="ECO:0000256" key="1">
    <source>
        <dbReference type="ARBA" id="ARBA00023015"/>
    </source>
</evidence>
<dbReference type="GO" id="GO:0003677">
    <property type="term" value="F:DNA binding"/>
    <property type="evidence" value="ECO:0007669"/>
    <property type="project" value="UniProtKB-KW"/>
</dbReference>
<organism evidence="5 6">
    <name type="scientific">Falsihalocynthiibacter arcticus</name>
    <dbReference type="NCBI Taxonomy" id="1579316"/>
    <lineage>
        <taxon>Bacteria</taxon>
        <taxon>Pseudomonadati</taxon>
        <taxon>Pseudomonadota</taxon>
        <taxon>Alphaproteobacteria</taxon>
        <taxon>Rhodobacterales</taxon>
        <taxon>Roseobacteraceae</taxon>
        <taxon>Falsihalocynthiibacter</taxon>
    </lineage>
</organism>
<dbReference type="SUPFAM" id="SSF48008">
    <property type="entry name" value="GntR ligand-binding domain-like"/>
    <property type="match status" value="1"/>
</dbReference>
<dbReference type="PANTHER" id="PTHR43537:SF5">
    <property type="entry name" value="UXU OPERON TRANSCRIPTIONAL REGULATOR"/>
    <property type="match status" value="1"/>
</dbReference>
<dbReference type="Pfam" id="PF07729">
    <property type="entry name" value="FCD"/>
    <property type="match status" value="1"/>
</dbReference>
<dbReference type="Proteomes" id="UP000070371">
    <property type="component" value="Chromosome"/>
</dbReference>
<dbReference type="SUPFAM" id="SSF46785">
    <property type="entry name" value="Winged helix' DNA-binding domain"/>
    <property type="match status" value="1"/>
</dbReference>
<dbReference type="InterPro" id="IPR008920">
    <property type="entry name" value="TF_FadR/GntR_C"/>
</dbReference>
<dbReference type="InterPro" id="IPR036388">
    <property type="entry name" value="WH-like_DNA-bd_sf"/>
</dbReference>
<dbReference type="EMBL" id="CP014327">
    <property type="protein sequence ID" value="AML51878.1"/>
    <property type="molecule type" value="Genomic_DNA"/>
</dbReference>
<keyword evidence="2" id="KW-0238">DNA-binding</keyword>
<dbReference type="SMART" id="SM00895">
    <property type="entry name" value="FCD"/>
    <property type="match status" value="1"/>
</dbReference>
<evidence type="ECO:0000256" key="2">
    <source>
        <dbReference type="ARBA" id="ARBA00023125"/>
    </source>
</evidence>
<gene>
    <name evidence="5" type="ORF">RC74_11930</name>
</gene>
<dbReference type="Gene3D" id="1.20.120.530">
    <property type="entry name" value="GntR ligand-binding domain-like"/>
    <property type="match status" value="1"/>
</dbReference>